<evidence type="ECO:0000313" key="3">
    <source>
        <dbReference type="EMBL" id="OHS96712.1"/>
    </source>
</evidence>
<gene>
    <name evidence="3" type="ORF">TRFO_37126</name>
</gene>
<sequence>MTSKSPAPASTPQEEYEAELRQNQVLQKHHEDLQNRLATIEKRKKALQQLCETIQASKVRLIDQLKDINDVEEQKRNAAREESEQSLREYQESLDKSKIPLNLEKSQYEMVKARYQYLTDCWEAKKAHLSNSIAQTRYNTQLLKAKIREMHDRIEKFKAALKNKYPNMSFDDDPTDGAFSAVFSKQLRFQQEANEKQEQKEELEKKCRELQRRRDLLKKNSSNFD</sequence>
<dbReference type="GO" id="GO:0019905">
    <property type="term" value="F:syntaxin binding"/>
    <property type="evidence" value="ECO:0007669"/>
    <property type="project" value="InterPro"/>
</dbReference>
<evidence type="ECO:0000256" key="2">
    <source>
        <dbReference type="SAM" id="MobiDB-lite"/>
    </source>
</evidence>
<dbReference type="RefSeq" id="XP_068349849.1">
    <property type="nucleotide sequence ID" value="XM_068511242.1"/>
</dbReference>
<feature type="coiled-coil region" evidence="1">
    <location>
        <begin position="186"/>
        <end position="220"/>
    </location>
</feature>
<reference evidence="3" key="1">
    <citation type="submission" date="2016-10" db="EMBL/GenBank/DDBJ databases">
        <authorList>
            <person name="Benchimol M."/>
            <person name="Almeida L.G."/>
            <person name="Vasconcelos A.T."/>
            <person name="Perreira-Neves A."/>
            <person name="Rosa I.A."/>
            <person name="Tasca T."/>
            <person name="Bogo M.R."/>
            <person name="de Souza W."/>
        </authorList>
    </citation>
    <scope>NUCLEOTIDE SEQUENCE [LARGE SCALE GENOMIC DNA]</scope>
    <source>
        <strain evidence="3">K</strain>
    </source>
</reference>
<keyword evidence="4" id="KW-1185">Reference proteome</keyword>
<dbReference type="GeneID" id="94845946"/>
<evidence type="ECO:0000313" key="4">
    <source>
        <dbReference type="Proteomes" id="UP000179807"/>
    </source>
</evidence>
<accession>A0A1J4JC47</accession>
<dbReference type="VEuPathDB" id="TrichDB:TRFO_37126"/>
<dbReference type="AlphaFoldDB" id="A0A1J4JC47"/>
<protein>
    <submittedName>
        <fullName evidence="3">Uncharacterized protein</fullName>
    </submittedName>
</protein>
<feature type="region of interest" description="Disordered" evidence="2">
    <location>
        <begin position="1"/>
        <end position="30"/>
    </location>
</feature>
<proteinExistence type="predicted"/>
<feature type="compositionally biased region" description="Polar residues" evidence="2">
    <location>
        <begin position="1"/>
        <end position="13"/>
    </location>
</feature>
<dbReference type="EMBL" id="MLAK01001159">
    <property type="protein sequence ID" value="OHS96712.1"/>
    <property type="molecule type" value="Genomic_DNA"/>
</dbReference>
<dbReference type="Proteomes" id="UP000179807">
    <property type="component" value="Unassembled WGS sequence"/>
</dbReference>
<evidence type="ECO:0000256" key="1">
    <source>
        <dbReference type="SAM" id="Coils"/>
    </source>
</evidence>
<keyword evidence="1" id="KW-0175">Coiled coil</keyword>
<name>A0A1J4JC47_9EUKA</name>
<comment type="caution">
    <text evidence="3">The sequence shown here is derived from an EMBL/GenBank/DDBJ whole genome shotgun (WGS) entry which is preliminary data.</text>
</comment>
<organism evidence="3 4">
    <name type="scientific">Tritrichomonas foetus</name>
    <dbReference type="NCBI Taxonomy" id="1144522"/>
    <lineage>
        <taxon>Eukaryota</taxon>
        <taxon>Metamonada</taxon>
        <taxon>Parabasalia</taxon>
        <taxon>Tritrichomonadida</taxon>
        <taxon>Tritrichomonadidae</taxon>
        <taxon>Tritrichomonas</taxon>
    </lineage>
</organism>